<name>A0ABR2VZI2_9FUNG</name>
<dbReference type="Proteomes" id="UP001479436">
    <property type="component" value="Unassembled WGS sequence"/>
</dbReference>
<evidence type="ECO:0000313" key="3">
    <source>
        <dbReference type="Proteomes" id="UP001479436"/>
    </source>
</evidence>
<protein>
    <submittedName>
        <fullName evidence="2">Uncharacterized protein</fullName>
    </submittedName>
</protein>
<feature type="chain" id="PRO_5045909410" evidence="1">
    <location>
        <begin position="22"/>
        <end position="59"/>
    </location>
</feature>
<organism evidence="2 3">
    <name type="scientific">Basidiobolus ranarum</name>
    <dbReference type="NCBI Taxonomy" id="34480"/>
    <lineage>
        <taxon>Eukaryota</taxon>
        <taxon>Fungi</taxon>
        <taxon>Fungi incertae sedis</taxon>
        <taxon>Zoopagomycota</taxon>
        <taxon>Entomophthoromycotina</taxon>
        <taxon>Basidiobolomycetes</taxon>
        <taxon>Basidiobolales</taxon>
        <taxon>Basidiobolaceae</taxon>
        <taxon>Basidiobolus</taxon>
    </lineage>
</organism>
<feature type="signal peptide" evidence="1">
    <location>
        <begin position="1"/>
        <end position="21"/>
    </location>
</feature>
<keyword evidence="1" id="KW-0732">Signal</keyword>
<keyword evidence="3" id="KW-1185">Reference proteome</keyword>
<proteinExistence type="predicted"/>
<evidence type="ECO:0000313" key="2">
    <source>
        <dbReference type="EMBL" id="KAK9711169.1"/>
    </source>
</evidence>
<gene>
    <name evidence="2" type="ORF">K7432_007980</name>
</gene>
<evidence type="ECO:0000256" key="1">
    <source>
        <dbReference type="SAM" id="SignalP"/>
    </source>
</evidence>
<reference evidence="2 3" key="1">
    <citation type="submission" date="2023-04" db="EMBL/GenBank/DDBJ databases">
        <title>Genome of Basidiobolus ranarum AG-B5.</title>
        <authorList>
            <person name="Stajich J.E."/>
            <person name="Carter-House D."/>
            <person name="Gryganskyi A."/>
        </authorList>
    </citation>
    <scope>NUCLEOTIDE SEQUENCE [LARGE SCALE GENOMIC DNA]</scope>
    <source>
        <strain evidence="2 3">AG-B5</strain>
    </source>
</reference>
<dbReference type="EMBL" id="JASJQH010007296">
    <property type="protein sequence ID" value="KAK9711169.1"/>
    <property type="molecule type" value="Genomic_DNA"/>
</dbReference>
<accession>A0ABR2VZI2</accession>
<comment type="caution">
    <text evidence="2">The sequence shown here is derived from an EMBL/GenBank/DDBJ whole genome shotgun (WGS) entry which is preliminary data.</text>
</comment>
<sequence length="59" mass="6664">MFRIIMTLIVLSIVLLPNTLAVAIRRDFKFSKGWSYDTKYTIPLPYSFGNSEEPGSPAP</sequence>